<keyword evidence="4" id="KW-1185">Reference proteome</keyword>
<feature type="chain" id="PRO_5003936681" description="Metallopeptidase" evidence="2">
    <location>
        <begin position="20"/>
        <end position="326"/>
    </location>
</feature>
<sequence>MRWIKIAASLLMLSSSLTANPLLAQGSLSRNLRKETVEVIPTQPTETPPIQLAQNSRDGRVRVVYHEGTDDRSRRLINGLREGGIFDRRVEELSNGLYLSQNLTISFQNCGQANAFYNPVAREIVMCVDLLWDILKLFEENNLTEKMSGGKLEVSNEEGALIVFYFVFFHELGHALIDILNLPVVGREEDAVDQFSSILLLSNTTNTEEMKNKLLVSTLAWFLFSAERRGDQQPAYWGQHALEEQRLYNIMCLWYGHNPEAVGAAELANSYLRGRASQCPREYESLRAAWTRLLEPHVRNRNSSSGSSTNNNAPQNPAQSDSNRVW</sequence>
<evidence type="ECO:0008006" key="5">
    <source>
        <dbReference type="Google" id="ProtNLM"/>
    </source>
</evidence>
<dbReference type="eggNOG" id="COG0607">
    <property type="taxonomic scope" value="Bacteria"/>
</dbReference>
<reference evidence="3 4" key="1">
    <citation type="submission" date="2012-06" db="EMBL/GenBank/DDBJ databases">
        <title>Finished chromosome of genome of Oscillatoria acuminata PCC 6304.</title>
        <authorList>
            <consortium name="US DOE Joint Genome Institute"/>
            <person name="Gugger M."/>
            <person name="Coursin T."/>
            <person name="Rippka R."/>
            <person name="Tandeau De Marsac N."/>
            <person name="Huntemann M."/>
            <person name="Wei C.-L."/>
            <person name="Han J."/>
            <person name="Detter J.C."/>
            <person name="Han C."/>
            <person name="Tapia R."/>
            <person name="Davenport K."/>
            <person name="Daligault H."/>
            <person name="Erkkila T."/>
            <person name="Gu W."/>
            <person name="Munk A.C.C."/>
            <person name="Teshima H."/>
            <person name="Xu Y."/>
            <person name="Chain P."/>
            <person name="Chen A."/>
            <person name="Krypides N."/>
            <person name="Mavromatis K."/>
            <person name="Markowitz V."/>
            <person name="Szeto E."/>
            <person name="Ivanova N."/>
            <person name="Mikhailova N."/>
            <person name="Ovchinnikova G."/>
            <person name="Pagani I."/>
            <person name="Pati A."/>
            <person name="Goodwin L."/>
            <person name="Peters L."/>
            <person name="Pitluck S."/>
            <person name="Woyke T."/>
            <person name="Kerfeld C."/>
        </authorList>
    </citation>
    <scope>NUCLEOTIDE SEQUENCE [LARGE SCALE GENOMIC DNA]</scope>
    <source>
        <strain evidence="3 4">PCC 6304</strain>
    </source>
</reference>
<dbReference type="OrthoDB" id="935695at2"/>
<organism evidence="3 4">
    <name type="scientific">Oscillatoria acuminata PCC 6304</name>
    <dbReference type="NCBI Taxonomy" id="56110"/>
    <lineage>
        <taxon>Bacteria</taxon>
        <taxon>Bacillati</taxon>
        <taxon>Cyanobacteriota</taxon>
        <taxon>Cyanophyceae</taxon>
        <taxon>Oscillatoriophycideae</taxon>
        <taxon>Oscillatoriales</taxon>
        <taxon>Oscillatoriaceae</taxon>
        <taxon>Oscillatoria</taxon>
    </lineage>
</organism>
<dbReference type="HOGENOM" id="CLU_066427_0_0_3"/>
<evidence type="ECO:0000313" key="3">
    <source>
        <dbReference type="EMBL" id="AFY81423.1"/>
    </source>
</evidence>
<dbReference type="STRING" id="56110.Oscil6304_1742"/>
<feature type="compositionally biased region" description="Polar residues" evidence="1">
    <location>
        <begin position="313"/>
        <end position="326"/>
    </location>
</feature>
<gene>
    <name evidence="3" type="ORF">Oscil6304_1742</name>
</gene>
<keyword evidence="2" id="KW-0732">Signal</keyword>
<evidence type="ECO:0000313" key="4">
    <source>
        <dbReference type="Proteomes" id="UP000010367"/>
    </source>
</evidence>
<dbReference type="Pfam" id="PF14247">
    <property type="entry name" value="DUF4344"/>
    <property type="match status" value="1"/>
</dbReference>
<evidence type="ECO:0000256" key="1">
    <source>
        <dbReference type="SAM" id="MobiDB-lite"/>
    </source>
</evidence>
<dbReference type="EMBL" id="CP003607">
    <property type="protein sequence ID" value="AFY81423.1"/>
    <property type="molecule type" value="Genomic_DNA"/>
</dbReference>
<dbReference type="AlphaFoldDB" id="K9TGA7"/>
<feature type="compositionally biased region" description="Low complexity" evidence="1">
    <location>
        <begin position="301"/>
        <end position="312"/>
    </location>
</feature>
<dbReference type="KEGG" id="oac:Oscil6304_1742"/>
<accession>K9TGA7</accession>
<feature type="signal peptide" evidence="2">
    <location>
        <begin position="1"/>
        <end position="19"/>
    </location>
</feature>
<dbReference type="InterPro" id="IPR025644">
    <property type="entry name" value="DUF4344"/>
</dbReference>
<evidence type="ECO:0000256" key="2">
    <source>
        <dbReference type="SAM" id="SignalP"/>
    </source>
</evidence>
<proteinExistence type="predicted"/>
<name>K9TGA7_9CYAN</name>
<feature type="region of interest" description="Disordered" evidence="1">
    <location>
        <begin position="299"/>
        <end position="326"/>
    </location>
</feature>
<dbReference type="InParanoid" id="K9TGA7"/>
<protein>
    <recommendedName>
        <fullName evidence="5">Metallopeptidase</fullName>
    </recommendedName>
</protein>
<dbReference type="Proteomes" id="UP000010367">
    <property type="component" value="Chromosome"/>
</dbReference>
<dbReference type="RefSeq" id="WP_015148067.1">
    <property type="nucleotide sequence ID" value="NC_019693.1"/>
</dbReference>